<feature type="signal peptide" evidence="1">
    <location>
        <begin position="1"/>
        <end position="18"/>
    </location>
</feature>
<reference evidence="2 3" key="1">
    <citation type="submission" date="2021-04" db="EMBL/GenBank/DDBJ databases">
        <authorList>
            <person name="Rodrigo-Torres L."/>
            <person name="Arahal R. D."/>
            <person name="Lucena T."/>
        </authorList>
    </citation>
    <scope>NUCLEOTIDE SEQUENCE [LARGE SCALE GENOMIC DNA]</scope>
    <source>
        <strain evidence="2 3">CECT 9623</strain>
    </source>
</reference>
<accession>A0ABN7RGM5</accession>
<proteinExistence type="predicted"/>
<dbReference type="Proteomes" id="UP000679725">
    <property type="component" value="Unassembled WGS sequence"/>
</dbReference>
<protein>
    <recommendedName>
        <fullName evidence="4">Outer membrane protein beta-barrel domain-containing protein</fullName>
    </recommendedName>
</protein>
<keyword evidence="3" id="KW-1185">Reference proteome</keyword>
<evidence type="ECO:0000313" key="2">
    <source>
        <dbReference type="EMBL" id="CAG5072972.1"/>
    </source>
</evidence>
<gene>
    <name evidence="2" type="ORF">DYBT9623_04505</name>
</gene>
<comment type="caution">
    <text evidence="2">The sequence shown here is derived from an EMBL/GenBank/DDBJ whole genome shotgun (WGS) entry which is preliminary data.</text>
</comment>
<keyword evidence="1" id="KW-0732">Signal</keyword>
<sequence length="374" mass="40806">MRYFILLLLTTFAGSVSAQTASDQIYKLDKSTIQAVVDEIGDVEIIYFLPKDTAKRTALRILRKQVWKIVYENGETELINAPSVASPVAAKAPSEIRESAVKPDRIFLANKTMITGKIIKVTEDKIEYTRQESGPIYEVARKNLARIEYGNGQVEDFGSAKPVKAAITQEEVVKANTEAEVTASKTAKPSPLAKLSVTVGVDGNYLLGSKVWTDREEGAGLMTLLGGSIRGNYQLGRSVAAFLTIGYSQASVQKNYLAGEELIYKQKLNLAGPSAGIGLKYFIKESLYVMAQGKGNFLKAKTVVFEDGEETKDQLSATCPSFSLGLGFTRKITRVIVEAEVHYQLMQSTFDSITDPFHMVGARVGIGMAGFGKK</sequence>
<dbReference type="EMBL" id="CAJRAU010000007">
    <property type="protein sequence ID" value="CAG5072972.1"/>
    <property type="molecule type" value="Genomic_DNA"/>
</dbReference>
<name>A0ABN7RGM5_9BACT</name>
<evidence type="ECO:0000313" key="3">
    <source>
        <dbReference type="Proteomes" id="UP000679725"/>
    </source>
</evidence>
<organism evidence="2 3">
    <name type="scientific">Dyadobacter linearis</name>
    <dbReference type="NCBI Taxonomy" id="2823330"/>
    <lineage>
        <taxon>Bacteria</taxon>
        <taxon>Pseudomonadati</taxon>
        <taxon>Bacteroidota</taxon>
        <taxon>Cytophagia</taxon>
        <taxon>Cytophagales</taxon>
        <taxon>Spirosomataceae</taxon>
        <taxon>Dyadobacter</taxon>
    </lineage>
</organism>
<evidence type="ECO:0000256" key="1">
    <source>
        <dbReference type="SAM" id="SignalP"/>
    </source>
</evidence>
<evidence type="ECO:0008006" key="4">
    <source>
        <dbReference type="Google" id="ProtNLM"/>
    </source>
</evidence>
<dbReference type="RefSeq" id="WP_215235773.1">
    <property type="nucleotide sequence ID" value="NZ_CAJRAU010000007.1"/>
</dbReference>
<feature type="chain" id="PRO_5045041710" description="Outer membrane protein beta-barrel domain-containing protein" evidence="1">
    <location>
        <begin position="19"/>
        <end position="374"/>
    </location>
</feature>